<evidence type="ECO:0008006" key="4">
    <source>
        <dbReference type="Google" id="ProtNLM"/>
    </source>
</evidence>
<accession>A0ABV6UPM7</accession>
<dbReference type="RefSeq" id="WP_030255044.1">
    <property type="nucleotide sequence ID" value="NZ_JBHEZZ010000010.1"/>
</dbReference>
<sequence>MITKILAGTALAMSAAVAVAAPASATDCPPAGDSTGAAQQAIGSYQMDGGNTTAGEGTYGNHFGDTLAGSQDGVINNNGAPFVDVDLRCAVANPTGVAGVWGNKNSCSNASVDQFHRGGILGG</sequence>
<keyword evidence="1" id="KW-0732">Signal</keyword>
<dbReference type="EMBL" id="JBHEZZ010000010">
    <property type="protein sequence ID" value="MFC1403426.1"/>
    <property type="molecule type" value="Genomic_DNA"/>
</dbReference>
<dbReference type="Proteomes" id="UP001592528">
    <property type="component" value="Unassembled WGS sequence"/>
</dbReference>
<feature type="signal peptide" evidence="1">
    <location>
        <begin position="1"/>
        <end position="20"/>
    </location>
</feature>
<comment type="caution">
    <text evidence="2">The sequence shown here is derived from an EMBL/GenBank/DDBJ whole genome shotgun (WGS) entry which is preliminary data.</text>
</comment>
<organism evidence="2 3">
    <name type="scientific">Streptacidiphilus cavernicola</name>
    <dbReference type="NCBI Taxonomy" id="3342716"/>
    <lineage>
        <taxon>Bacteria</taxon>
        <taxon>Bacillati</taxon>
        <taxon>Actinomycetota</taxon>
        <taxon>Actinomycetes</taxon>
        <taxon>Kitasatosporales</taxon>
        <taxon>Streptomycetaceae</taxon>
        <taxon>Streptacidiphilus</taxon>
    </lineage>
</organism>
<reference evidence="2 3" key="1">
    <citation type="submission" date="2024-09" db="EMBL/GenBank/DDBJ databases">
        <authorList>
            <person name="Lee S.D."/>
        </authorList>
    </citation>
    <scope>NUCLEOTIDE SEQUENCE [LARGE SCALE GENOMIC DNA]</scope>
    <source>
        <strain evidence="2 3">N1-5</strain>
    </source>
</reference>
<evidence type="ECO:0000313" key="3">
    <source>
        <dbReference type="Proteomes" id="UP001592528"/>
    </source>
</evidence>
<evidence type="ECO:0000256" key="1">
    <source>
        <dbReference type="SAM" id="SignalP"/>
    </source>
</evidence>
<name>A0ABV6UPM7_9ACTN</name>
<proteinExistence type="predicted"/>
<protein>
    <recommendedName>
        <fullName evidence="4">Secreted protein</fullName>
    </recommendedName>
</protein>
<feature type="chain" id="PRO_5047224052" description="Secreted protein" evidence="1">
    <location>
        <begin position="21"/>
        <end position="123"/>
    </location>
</feature>
<evidence type="ECO:0000313" key="2">
    <source>
        <dbReference type="EMBL" id="MFC1403426.1"/>
    </source>
</evidence>
<gene>
    <name evidence="2" type="ORF">ACEZDJ_19235</name>
</gene>
<keyword evidence="3" id="KW-1185">Reference proteome</keyword>